<keyword evidence="2 8" id="KW-1277">Toxin-antitoxin system</keyword>
<dbReference type="AlphaFoldDB" id="A0A1X7IYQ4"/>
<keyword evidence="3 8" id="KW-0540">Nuclease</keyword>
<comment type="function">
    <text evidence="8">Toxic component of a toxin-antitoxin (TA) system. An RNase.</text>
</comment>
<dbReference type="OrthoDB" id="9804823at2"/>
<dbReference type="InterPro" id="IPR050556">
    <property type="entry name" value="Type_II_TA_system_RNase"/>
</dbReference>
<accession>A0A1X7IYQ4</accession>
<dbReference type="Proteomes" id="UP000192980">
    <property type="component" value="Unassembled WGS sequence"/>
</dbReference>
<evidence type="ECO:0000256" key="3">
    <source>
        <dbReference type="ARBA" id="ARBA00022722"/>
    </source>
</evidence>
<evidence type="ECO:0000256" key="8">
    <source>
        <dbReference type="HAMAP-Rule" id="MF_00265"/>
    </source>
</evidence>
<dbReference type="GO" id="GO:0016787">
    <property type="term" value="F:hydrolase activity"/>
    <property type="evidence" value="ECO:0007669"/>
    <property type="project" value="UniProtKB-KW"/>
</dbReference>
<evidence type="ECO:0000256" key="5">
    <source>
        <dbReference type="ARBA" id="ARBA00022801"/>
    </source>
</evidence>
<comment type="cofactor">
    <cofactor evidence="1 8">
        <name>Mg(2+)</name>
        <dbReference type="ChEBI" id="CHEBI:18420"/>
    </cofactor>
</comment>
<dbReference type="InterPro" id="IPR022907">
    <property type="entry name" value="VapC_family"/>
</dbReference>
<dbReference type="GO" id="GO:0090729">
    <property type="term" value="F:toxin activity"/>
    <property type="evidence" value="ECO:0007669"/>
    <property type="project" value="UniProtKB-KW"/>
</dbReference>
<dbReference type="GO" id="GO:0004540">
    <property type="term" value="F:RNA nuclease activity"/>
    <property type="evidence" value="ECO:0007669"/>
    <property type="project" value="InterPro"/>
</dbReference>
<dbReference type="EC" id="3.1.-.-" evidence="8"/>
<organism evidence="9 10">
    <name type="scientific">Sphingobacterium psychroaquaticum</name>
    <dbReference type="NCBI Taxonomy" id="561061"/>
    <lineage>
        <taxon>Bacteria</taxon>
        <taxon>Pseudomonadati</taxon>
        <taxon>Bacteroidota</taxon>
        <taxon>Sphingobacteriia</taxon>
        <taxon>Sphingobacteriales</taxon>
        <taxon>Sphingobacteriaceae</taxon>
        <taxon>Sphingobacterium</taxon>
    </lineage>
</organism>
<dbReference type="RefSeq" id="WP_085472092.1">
    <property type="nucleotide sequence ID" value="NZ_CP038029.1"/>
</dbReference>
<dbReference type="InterPro" id="IPR029060">
    <property type="entry name" value="PIN-like_dom_sf"/>
</dbReference>
<evidence type="ECO:0000256" key="2">
    <source>
        <dbReference type="ARBA" id="ARBA00022649"/>
    </source>
</evidence>
<keyword evidence="6 8" id="KW-0460">Magnesium</keyword>
<sequence length="126" mass="14548">MVIDTSLFIEHLRISNKTASTLYRISNTQQLFISSVSLYELYMGATTKEKQNDLKLLTEDLPVLSFSKEIALKAAEIYHKLRRSNEMIEFRDIFIAATCVVYKIPIATLNKKHFTRIPHLKIVSDI</sequence>
<evidence type="ECO:0000256" key="7">
    <source>
        <dbReference type="ARBA" id="ARBA00038093"/>
    </source>
</evidence>
<feature type="binding site" evidence="8">
    <location>
        <position position="92"/>
    </location>
    <ligand>
        <name>Mg(2+)</name>
        <dbReference type="ChEBI" id="CHEBI:18420"/>
    </ligand>
</feature>
<dbReference type="SUPFAM" id="SSF88723">
    <property type="entry name" value="PIN domain-like"/>
    <property type="match status" value="1"/>
</dbReference>
<keyword evidence="5 8" id="KW-0378">Hydrolase</keyword>
<dbReference type="HAMAP" id="MF_00265">
    <property type="entry name" value="VapC_Nob1"/>
    <property type="match status" value="1"/>
</dbReference>
<dbReference type="Pfam" id="PF01850">
    <property type="entry name" value="PIN"/>
    <property type="match status" value="1"/>
</dbReference>
<evidence type="ECO:0000256" key="4">
    <source>
        <dbReference type="ARBA" id="ARBA00022723"/>
    </source>
</evidence>
<dbReference type="InterPro" id="IPR002716">
    <property type="entry name" value="PIN_dom"/>
</dbReference>
<dbReference type="Gene3D" id="3.40.50.1010">
    <property type="entry name" value="5'-nuclease"/>
    <property type="match status" value="1"/>
</dbReference>
<dbReference type="EMBL" id="FXAU01000002">
    <property type="protein sequence ID" value="SMG20286.1"/>
    <property type="molecule type" value="Genomic_DNA"/>
</dbReference>
<dbReference type="STRING" id="561061.SAMN05660862_1225"/>
<dbReference type="PANTHER" id="PTHR33653:SF1">
    <property type="entry name" value="RIBONUCLEASE VAPC2"/>
    <property type="match status" value="1"/>
</dbReference>
<dbReference type="GO" id="GO:0000287">
    <property type="term" value="F:magnesium ion binding"/>
    <property type="evidence" value="ECO:0007669"/>
    <property type="project" value="UniProtKB-UniRule"/>
</dbReference>
<name>A0A1X7IYQ4_9SPHI</name>
<keyword evidence="4 8" id="KW-0479">Metal-binding</keyword>
<proteinExistence type="inferred from homology"/>
<gene>
    <name evidence="8" type="primary">vapC</name>
    <name evidence="9" type="ORF">SAMN05660862_1225</name>
</gene>
<keyword evidence="10" id="KW-1185">Reference proteome</keyword>
<feature type="binding site" evidence="8">
    <location>
        <position position="4"/>
    </location>
    <ligand>
        <name>Mg(2+)</name>
        <dbReference type="ChEBI" id="CHEBI:18420"/>
    </ligand>
</feature>
<dbReference type="CDD" id="cd09881">
    <property type="entry name" value="PIN_VapC4-5_FitB-like"/>
    <property type="match status" value="1"/>
</dbReference>
<reference evidence="9 10" key="1">
    <citation type="submission" date="2017-04" db="EMBL/GenBank/DDBJ databases">
        <authorList>
            <person name="Afonso C.L."/>
            <person name="Miller P.J."/>
            <person name="Scott M.A."/>
            <person name="Spackman E."/>
            <person name="Goraichik I."/>
            <person name="Dimitrov K.M."/>
            <person name="Suarez D.L."/>
            <person name="Swayne D.E."/>
        </authorList>
    </citation>
    <scope>NUCLEOTIDE SEQUENCE [LARGE SCALE GENOMIC DNA]</scope>
    <source>
        <strain evidence="9 10">DSM 22418</strain>
    </source>
</reference>
<evidence type="ECO:0000256" key="6">
    <source>
        <dbReference type="ARBA" id="ARBA00022842"/>
    </source>
</evidence>
<evidence type="ECO:0000313" key="10">
    <source>
        <dbReference type="Proteomes" id="UP000192980"/>
    </source>
</evidence>
<evidence type="ECO:0000256" key="1">
    <source>
        <dbReference type="ARBA" id="ARBA00001946"/>
    </source>
</evidence>
<comment type="similarity">
    <text evidence="7 8">Belongs to the PINc/VapC protein family.</text>
</comment>
<dbReference type="PANTHER" id="PTHR33653">
    <property type="entry name" value="RIBONUCLEASE VAPC2"/>
    <property type="match status" value="1"/>
</dbReference>
<keyword evidence="8" id="KW-0800">Toxin</keyword>
<protein>
    <recommendedName>
        <fullName evidence="8">Ribonuclease VapC</fullName>
        <shortName evidence="8">RNase VapC</shortName>
        <ecNumber evidence="8">3.1.-.-</ecNumber>
    </recommendedName>
    <alternativeName>
        <fullName evidence="8">Toxin VapC</fullName>
    </alternativeName>
</protein>
<evidence type="ECO:0000313" key="9">
    <source>
        <dbReference type="EMBL" id="SMG20286.1"/>
    </source>
</evidence>